<gene>
    <name evidence="9" type="ORF">FCC1311_006482</name>
</gene>
<evidence type="ECO:0000256" key="6">
    <source>
        <dbReference type="ARBA" id="ARBA00022801"/>
    </source>
</evidence>
<feature type="compositionally biased region" description="Low complexity" evidence="7">
    <location>
        <begin position="168"/>
        <end position="181"/>
    </location>
</feature>
<evidence type="ECO:0000256" key="1">
    <source>
        <dbReference type="ARBA" id="ARBA00000707"/>
    </source>
</evidence>
<evidence type="ECO:0000313" key="9">
    <source>
        <dbReference type="EMBL" id="GBG24430.1"/>
    </source>
</evidence>
<organism evidence="9 10">
    <name type="scientific">Hondaea fermentalgiana</name>
    <dbReference type="NCBI Taxonomy" id="2315210"/>
    <lineage>
        <taxon>Eukaryota</taxon>
        <taxon>Sar</taxon>
        <taxon>Stramenopiles</taxon>
        <taxon>Bigyra</taxon>
        <taxon>Labyrinthulomycetes</taxon>
        <taxon>Thraustochytrida</taxon>
        <taxon>Thraustochytriidae</taxon>
        <taxon>Hondaea</taxon>
    </lineage>
</organism>
<feature type="domain" description="OTU" evidence="8">
    <location>
        <begin position="405"/>
        <end position="540"/>
    </location>
</feature>
<keyword evidence="10" id="KW-1185">Reference proteome</keyword>
<dbReference type="GO" id="GO:0061578">
    <property type="term" value="F:K63-linked deubiquitinase activity"/>
    <property type="evidence" value="ECO:0007669"/>
    <property type="project" value="TreeGrafter"/>
</dbReference>
<dbReference type="InterPro" id="IPR038765">
    <property type="entry name" value="Papain-like_cys_pep_sf"/>
</dbReference>
<dbReference type="PANTHER" id="PTHR12419">
    <property type="entry name" value="OTU DOMAIN CONTAINING PROTEIN"/>
    <property type="match status" value="1"/>
</dbReference>
<accession>A0A2R5G0B2</accession>
<comment type="similarity">
    <text evidence="2">Belongs to the peptidase C85 family.</text>
</comment>
<reference evidence="9 10" key="1">
    <citation type="submission" date="2017-12" db="EMBL/GenBank/DDBJ databases">
        <title>Sequencing, de novo assembly and annotation of complete genome of a new Thraustochytrid species, strain FCC1311.</title>
        <authorList>
            <person name="Sedici K."/>
            <person name="Godart F."/>
            <person name="Aiese Cigliano R."/>
            <person name="Sanseverino W."/>
            <person name="Barakat M."/>
            <person name="Ortet P."/>
            <person name="Marechal E."/>
            <person name="Cagnac O."/>
            <person name="Amato A."/>
        </authorList>
    </citation>
    <scope>NUCLEOTIDE SEQUENCE [LARGE SCALE GENOMIC DNA]</scope>
</reference>
<evidence type="ECO:0000313" key="10">
    <source>
        <dbReference type="Proteomes" id="UP000241890"/>
    </source>
</evidence>
<dbReference type="GO" id="GO:0006508">
    <property type="term" value="P:proteolysis"/>
    <property type="evidence" value="ECO:0007669"/>
    <property type="project" value="UniProtKB-KW"/>
</dbReference>
<dbReference type="GO" id="GO:0004843">
    <property type="term" value="F:cysteine-type deubiquitinase activity"/>
    <property type="evidence" value="ECO:0007669"/>
    <property type="project" value="UniProtKB-EC"/>
</dbReference>
<proteinExistence type="inferred from homology"/>
<feature type="compositionally biased region" description="Basic and acidic residues" evidence="7">
    <location>
        <begin position="96"/>
        <end position="109"/>
    </location>
</feature>
<keyword evidence="5" id="KW-0833">Ubl conjugation pathway</keyword>
<evidence type="ECO:0000256" key="4">
    <source>
        <dbReference type="ARBA" id="ARBA00022670"/>
    </source>
</evidence>
<dbReference type="EC" id="3.4.19.12" evidence="3"/>
<dbReference type="PANTHER" id="PTHR12419:SF4">
    <property type="entry name" value="OTU DOMAIN-CONTAINING PROTEIN 5"/>
    <property type="match status" value="1"/>
</dbReference>
<dbReference type="SUPFAM" id="SSF54001">
    <property type="entry name" value="Cysteine proteinases"/>
    <property type="match status" value="1"/>
</dbReference>
<dbReference type="AlphaFoldDB" id="A0A2R5G0B2"/>
<dbReference type="GO" id="GO:0016579">
    <property type="term" value="P:protein deubiquitination"/>
    <property type="evidence" value="ECO:0007669"/>
    <property type="project" value="TreeGrafter"/>
</dbReference>
<comment type="caution">
    <text evidence="9">The sequence shown here is derived from an EMBL/GenBank/DDBJ whole genome shotgun (WGS) entry which is preliminary data.</text>
</comment>
<feature type="region of interest" description="Disordered" evidence="7">
    <location>
        <begin position="141"/>
        <end position="181"/>
    </location>
</feature>
<keyword evidence="6" id="KW-0378">Hydrolase</keyword>
<protein>
    <recommendedName>
        <fullName evidence="3">ubiquitinyl hydrolase 1</fullName>
        <ecNumber evidence="3">3.4.19.12</ecNumber>
    </recommendedName>
</protein>
<evidence type="ECO:0000259" key="8">
    <source>
        <dbReference type="PROSITE" id="PS50802"/>
    </source>
</evidence>
<evidence type="ECO:0000256" key="7">
    <source>
        <dbReference type="SAM" id="MobiDB-lite"/>
    </source>
</evidence>
<dbReference type="Proteomes" id="UP000241890">
    <property type="component" value="Unassembled WGS sequence"/>
</dbReference>
<evidence type="ECO:0000256" key="3">
    <source>
        <dbReference type="ARBA" id="ARBA00012759"/>
    </source>
</evidence>
<evidence type="ECO:0000256" key="5">
    <source>
        <dbReference type="ARBA" id="ARBA00022786"/>
    </source>
</evidence>
<dbReference type="Pfam" id="PF02338">
    <property type="entry name" value="OTU"/>
    <property type="match status" value="1"/>
</dbReference>
<dbReference type="CDD" id="cd22752">
    <property type="entry name" value="OTU_OTUD5-like"/>
    <property type="match status" value="1"/>
</dbReference>
<dbReference type="PROSITE" id="PS50802">
    <property type="entry name" value="OTU"/>
    <property type="match status" value="1"/>
</dbReference>
<evidence type="ECO:0000256" key="2">
    <source>
        <dbReference type="ARBA" id="ARBA00010407"/>
    </source>
</evidence>
<name>A0A2R5G0B2_9STRA</name>
<dbReference type="InterPro" id="IPR050704">
    <property type="entry name" value="Peptidase_C85-like"/>
</dbReference>
<feature type="region of interest" description="Disordered" evidence="7">
    <location>
        <begin position="71"/>
        <end position="125"/>
    </location>
</feature>
<comment type="catalytic activity">
    <reaction evidence="1">
        <text>Thiol-dependent hydrolysis of ester, thioester, amide, peptide and isopeptide bonds formed by the C-terminal Gly of ubiquitin (a 76-residue protein attached to proteins as an intracellular targeting signal).</text>
        <dbReference type="EC" id="3.4.19.12"/>
    </reaction>
</comment>
<dbReference type="Gene3D" id="3.90.70.80">
    <property type="match status" value="1"/>
</dbReference>
<dbReference type="EMBL" id="BEYU01000005">
    <property type="protein sequence ID" value="GBG24430.1"/>
    <property type="molecule type" value="Genomic_DNA"/>
</dbReference>
<keyword evidence="4" id="KW-0645">Protease</keyword>
<sequence length="612" mass="67326">MGNGSGKLPLAGEVVDVFVSAYNMWAPGVVESVDPKKGTVSVQAVVDDQEFLVPIARNKAKSYLAARGQYTGGRRLEPEPELSRAQSKQQYAAQLKSEREAEALEEARAKARARPKSKRRSSGVVVARSVAVAGRHADNDEELGLATAVPDYDDDDDGDDDNDKGSSKKPAPAPVASSVPLPLQSANGALALNDDDMALMQSAVGEAVEDDGMVQFTDVLDKSVPLVESYGHFGASAGHAPGSFPPPPQRGWRWRPAMVLGATDNGRVMVRYLDVDSIPREYPETGEVDLDDGDTFSAYETMSSSHIVHHSYAVDDVLDVEDHFPSKKGNGIRKKWRKCQIVALSGPYFIRVTFVGWSKAFDAWFHVLEQADRLAPFGSHTEKGLESSAGLDGVFLKNLQKDRELTVYSVEPDGNCLFRAVAHQVYGDSERHDIVRSDCCDYLEKNRERFAPLLGSDQFDDYVANKRQLKVWGDDPEIRAMEELYDRPVEIYAATGLGSNTEPLKLHFEGDLPSDSKMGPYLPIRISFHGNNHYNSVIPYVSRQEVTSKGRKVNVDVSADAWEPPAIRTKGVIRKYRTGRGSRRLSGVAGYRLATQNLDEVDAEEDEGKFAD</sequence>
<dbReference type="InterPro" id="IPR003323">
    <property type="entry name" value="OTU_dom"/>
</dbReference>
<feature type="compositionally biased region" description="Basic residues" evidence="7">
    <location>
        <begin position="110"/>
        <end position="121"/>
    </location>
</feature>
<dbReference type="InParanoid" id="A0A2R5G0B2"/>
<feature type="compositionally biased region" description="Acidic residues" evidence="7">
    <location>
        <begin position="151"/>
        <end position="162"/>
    </location>
</feature>
<dbReference type="OrthoDB" id="415023at2759"/>